<dbReference type="Pfam" id="PF02739">
    <property type="entry name" value="5_3_exonuc_N"/>
    <property type="match status" value="1"/>
</dbReference>
<dbReference type="STRING" id="545501.BN997_03437"/>
<dbReference type="Pfam" id="PF01367">
    <property type="entry name" value="5_3_exonuc"/>
    <property type="match status" value="1"/>
</dbReference>
<dbReference type="PANTHER" id="PTHR42646">
    <property type="entry name" value="FLAP ENDONUCLEASE XNI"/>
    <property type="match status" value="1"/>
</dbReference>
<evidence type="ECO:0000313" key="8">
    <source>
        <dbReference type="Proteomes" id="UP000040453"/>
    </source>
</evidence>
<dbReference type="FunFam" id="1.10.150.20:FF:000003">
    <property type="entry name" value="DNA polymerase I"/>
    <property type="match status" value="1"/>
</dbReference>
<dbReference type="CDD" id="cd09859">
    <property type="entry name" value="PIN_53EXO"/>
    <property type="match status" value="1"/>
</dbReference>
<dbReference type="InterPro" id="IPR036279">
    <property type="entry name" value="5-3_exonuclease_C_sf"/>
</dbReference>
<dbReference type="OrthoDB" id="9806424at2"/>
<dbReference type="InterPro" id="IPR020045">
    <property type="entry name" value="DNA_polI_H3TH"/>
</dbReference>
<dbReference type="SMART" id="SM00279">
    <property type="entry name" value="HhH2"/>
    <property type="match status" value="1"/>
</dbReference>
<dbReference type="GO" id="GO:0003677">
    <property type="term" value="F:DNA binding"/>
    <property type="evidence" value="ECO:0007669"/>
    <property type="project" value="UniProtKB-KW"/>
</dbReference>
<dbReference type="GO" id="GO:0008409">
    <property type="term" value="F:5'-3' exonuclease activity"/>
    <property type="evidence" value="ECO:0007669"/>
    <property type="project" value="InterPro"/>
</dbReference>
<dbReference type="Proteomes" id="UP000040453">
    <property type="component" value="Unassembled WGS sequence"/>
</dbReference>
<evidence type="ECO:0000256" key="2">
    <source>
        <dbReference type="ARBA" id="ARBA00022801"/>
    </source>
</evidence>
<dbReference type="SMART" id="SM00475">
    <property type="entry name" value="53EXOc"/>
    <property type="match status" value="1"/>
</dbReference>
<keyword evidence="8" id="KW-1185">Reference proteome</keyword>
<sequence>MTTKKVLLVDGMALLFRGFFATSFRGNFMYNSKGVPTNGVYQFLRYLTDAIHTFEPSHVVCCWDMGSKTFRTEMYNGYKANRDEPPVELIPQFDLVKEVVESFDIPNIGLENFEADDCMGTLANMYNPENDVFILSGDQDLLQLVKENIRVIIMRKGQGNYEVFDKDNFYEKKALTPAQIIDLKGLMGDSSDNYPGVKGIGEKTALKLLQEFGTIDELVNNIEKLPKGVQNKLQTDMDMLYLSRTLAEIKCDVPISCDLEDSKWNFKEEKVTSALDKLEWKHVDRLLAPIKDQTSVSF</sequence>
<protein>
    <recommendedName>
        <fullName evidence="5">5'-3' exonuclease</fullName>
    </recommendedName>
</protein>
<gene>
    <name evidence="7" type="primary">ypcP</name>
    <name evidence="7" type="ORF">BN997_03437</name>
</gene>
<dbReference type="PANTHER" id="PTHR42646:SF2">
    <property type="entry name" value="5'-3' EXONUCLEASE FAMILY PROTEIN"/>
    <property type="match status" value="1"/>
</dbReference>
<proteinExistence type="predicted"/>
<dbReference type="InterPro" id="IPR008918">
    <property type="entry name" value="HhH2"/>
</dbReference>
<dbReference type="InterPro" id="IPR020046">
    <property type="entry name" value="5-3_exonucl_a-hlix_arch_N"/>
</dbReference>
<feature type="domain" description="5'-3' exonuclease" evidence="6">
    <location>
        <begin position="4"/>
        <end position="265"/>
    </location>
</feature>
<keyword evidence="2" id="KW-0378">Hydrolase</keyword>
<evidence type="ECO:0000259" key="6">
    <source>
        <dbReference type="SMART" id="SM00475"/>
    </source>
</evidence>
<evidence type="ECO:0000256" key="1">
    <source>
        <dbReference type="ARBA" id="ARBA00022722"/>
    </source>
</evidence>
<dbReference type="AlphaFoldDB" id="A0A0A1MXI5"/>
<dbReference type="GO" id="GO:0017108">
    <property type="term" value="F:5'-flap endonuclease activity"/>
    <property type="evidence" value="ECO:0007669"/>
    <property type="project" value="InterPro"/>
</dbReference>
<dbReference type="GO" id="GO:0033567">
    <property type="term" value="P:DNA replication, Okazaki fragment processing"/>
    <property type="evidence" value="ECO:0007669"/>
    <property type="project" value="InterPro"/>
</dbReference>
<reference evidence="7 8" key="1">
    <citation type="submission" date="2014-11" db="EMBL/GenBank/DDBJ databases">
        <authorList>
            <person name="Urmite Genomes Urmite Genomes"/>
        </authorList>
    </citation>
    <scope>NUCLEOTIDE SEQUENCE [LARGE SCALE GENOMIC DNA]</scope>
    <source>
        <strain evidence="7 8">Oc5</strain>
    </source>
</reference>
<evidence type="ECO:0000313" key="7">
    <source>
        <dbReference type="EMBL" id="CEI83521.1"/>
    </source>
</evidence>
<dbReference type="RefSeq" id="WP_042533831.1">
    <property type="nucleotide sequence ID" value="NZ_CAXOIH010000002.1"/>
</dbReference>
<comment type="function">
    <text evidence="4">5'-3' exonuclease acting preferentially on double-stranded DNA.</text>
</comment>
<name>A0A0A1MXI5_9BACI</name>
<dbReference type="CDD" id="cd09898">
    <property type="entry name" value="H3TH_53EXO"/>
    <property type="match status" value="1"/>
</dbReference>
<keyword evidence="1" id="KW-0540">Nuclease</keyword>
<dbReference type="InterPro" id="IPR038969">
    <property type="entry name" value="FEN"/>
</dbReference>
<keyword evidence="7" id="KW-0269">Exonuclease</keyword>
<keyword evidence="3" id="KW-0238">DNA-binding</keyword>
<dbReference type="InterPro" id="IPR002421">
    <property type="entry name" value="5-3_exonuclease"/>
</dbReference>
<organism evidence="7 8">
    <name type="scientific">Oceanobacillus oncorhynchi</name>
    <dbReference type="NCBI Taxonomy" id="545501"/>
    <lineage>
        <taxon>Bacteria</taxon>
        <taxon>Bacillati</taxon>
        <taxon>Bacillota</taxon>
        <taxon>Bacilli</taxon>
        <taxon>Bacillales</taxon>
        <taxon>Bacillaceae</taxon>
        <taxon>Oceanobacillus</taxon>
    </lineage>
</organism>
<dbReference type="SUPFAM" id="SSF47807">
    <property type="entry name" value="5' to 3' exonuclease, C-terminal subdomain"/>
    <property type="match status" value="1"/>
</dbReference>
<evidence type="ECO:0000256" key="5">
    <source>
        <dbReference type="ARBA" id="ARBA00050026"/>
    </source>
</evidence>
<dbReference type="SUPFAM" id="SSF88723">
    <property type="entry name" value="PIN domain-like"/>
    <property type="match status" value="1"/>
</dbReference>
<evidence type="ECO:0000256" key="4">
    <source>
        <dbReference type="ARBA" id="ARBA00049957"/>
    </source>
</evidence>
<accession>A0A0A1MXI5</accession>
<dbReference type="InterPro" id="IPR029060">
    <property type="entry name" value="PIN-like_dom_sf"/>
</dbReference>
<dbReference type="Gene3D" id="3.40.50.1010">
    <property type="entry name" value="5'-nuclease"/>
    <property type="match status" value="1"/>
</dbReference>
<evidence type="ECO:0000256" key="3">
    <source>
        <dbReference type="ARBA" id="ARBA00023125"/>
    </source>
</evidence>
<dbReference type="EMBL" id="CDGG01000001">
    <property type="protein sequence ID" value="CEI83521.1"/>
    <property type="molecule type" value="Genomic_DNA"/>
</dbReference>
<dbReference type="Gene3D" id="1.10.150.20">
    <property type="entry name" value="5' to 3' exonuclease, C-terminal subdomain"/>
    <property type="match status" value="1"/>
</dbReference>